<evidence type="ECO:0000313" key="2">
    <source>
        <dbReference type="EMBL" id="JAD92047.1"/>
    </source>
</evidence>
<dbReference type="EMBL" id="GBRH01205848">
    <property type="protein sequence ID" value="JAD92047.1"/>
    <property type="molecule type" value="Transcribed_RNA"/>
</dbReference>
<accession>A0A0A9E7U2</accession>
<name>A0A0A9E7U2_ARUDO</name>
<proteinExistence type="predicted"/>
<protein>
    <submittedName>
        <fullName evidence="2">Uncharacterized protein</fullName>
    </submittedName>
</protein>
<reference evidence="2" key="2">
    <citation type="journal article" date="2015" name="Data Brief">
        <title>Shoot transcriptome of the giant reed, Arundo donax.</title>
        <authorList>
            <person name="Barrero R.A."/>
            <person name="Guerrero F.D."/>
            <person name="Moolhuijzen P."/>
            <person name="Goolsby J.A."/>
            <person name="Tidwell J."/>
            <person name="Bellgard S.E."/>
            <person name="Bellgard M.I."/>
        </authorList>
    </citation>
    <scope>NUCLEOTIDE SEQUENCE</scope>
    <source>
        <tissue evidence="2">Shoot tissue taken approximately 20 cm above the soil surface</tissue>
    </source>
</reference>
<reference evidence="2" key="1">
    <citation type="submission" date="2014-09" db="EMBL/GenBank/DDBJ databases">
        <authorList>
            <person name="Magalhaes I.L.F."/>
            <person name="Oliveira U."/>
            <person name="Santos F.R."/>
            <person name="Vidigal T.H.D.A."/>
            <person name="Brescovit A.D."/>
            <person name="Santos A.J."/>
        </authorList>
    </citation>
    <scope>NUCLEOTIDE SEQUENCE</scope>
    <source>
        <tissue evidence="2">Shoot tissue taken approximately 20 cm above the soil surface</tissue>
    </source>
</reference>
<sequence length="46" mass="4979">MARKATSIHKRANQMNTSNATSGISQGTVNKTLQVKLVTLPIARIK</sequence>
<feature type="compositionally biased region" description="Basic residues" evidence="1">
    <location>
        <begin position="1"/>
        <end position="12"/>
    </location>
</feature>
<evidence type="ECO:0000256" key="1">
    <source>
        <dbReference type="SAM" id="MobiDB-lite"/>
    </source>
</evidence>
<dbReference type="AlphaFoldDB" id="A0A0A9E7U2"/>
<organism evidence="2">
    <name type="scientific">Arundo donax</name>
    <name type="common">Giant reed</name>
    <name type="synonym">Donax arundinaceus</name>
    <dbReference type="NCBI Taxonomy" id="35708"/>
    <lineage>
        <taxon>Eukaryota</taxon>
        <taxon>Viridiplantae</taxon>
        <taxon>Streptophyta</taxon>
        <taxon>Embryophyta</taxon>
        <taxon>Tracheophyta</taxon>
        <taxon>Spermatophyta</taxon>
        <taxon>Magnoliopsida</taxon>
        <taxon>Liliopsida</taxon>
        <taxon>Poales</taxon>
        <taxon>Poaceae</taxon>
        <taxon>PACMAD clade</taxon>
        <taxon>Arundinoideae</taxon>
        <taxon>Arundineae</taxon>
        <taxon>Arundo</taxon>
    </lineage>
</organism>
<feature type="region of interest" description="Disordered" evidence="1">
    <location>
        <begin position="1"/>
        <end position="26"/>
    </location>
</feature>
<feature type="compositionally biased region" description="Polar residues" evidence="1">
    <location>
        <begin position="13"/>
        <end position="26"/>
    </location>
</feature>